<organism evidence="5 6">
    <name type="scientific">Alkalibacter saccharofermentans DSM 14828</name>
    <dbReference type="NCBI Taxonomy" id="1120975"/>
    <lineage>
        <taxon>Bacteria</taxon>
        <taxon>Bacillati</taxon>
        <taxon>Bacillota</taxon>
        <taxon>Clostridia</taxon>
        <taxon>Eubacteriales</taxon>
        <taxon>Eubacteriaceae</taxon>
        <taxon>Alkalibacter</taxon>
    </lineage>
</organism>
<evidence type="ECO:0000256" key="1">
    <source>
        <dbReference type="ARBA" id="ARBA00023015"/>
    </source>
</evidence>
<dbReference type="GO" id="GO:0043565">
    <property type="term" value="F:sequence-specific DNA binding"/>
    <property type="evidence" value="ECO:0007669"/>
    <property type="project" value="InterPro"/>
</dbReference>
<sequence length="412" mass="47129">MEKAKGICELICITTKVDAALLNKKGFVEYLWTIYSTPEVFKKVIEIDYMDIQKRCIDNPPYNYVVYSGPMKLSYIGFPVSDSLEHVATLVVGPFLSEMPTQNMIENIIVTNKLKKNNYRELKDSYNSLIVKDDKEIKALGNIIVNLCIGTLIESKATIIKGDLDSDFTIDIEENKLDLAKLIEDGHKGRAVLLHLIEKGASEEIDEMFNKKVFIEGIKSLDILKRVPNNPLRAMKNIMLSHNSLFGWAAEQGGLNAIYVHSMTERYAFVIERLNNVSELGELHQEMIVEYCKAVRASKDQGYGVIVKKAIDYIDINYKVNFEISDISKSLNINESHLMRQVKKETGCTIKELINLKRVEKAKYLLKYTNQSILNIAYSVGYNDPSYFSRVFKNLVEVTPREYKKNKILYND</sequence>
<dbReference type="PANTHER" id="PTHR43280">
    <property type="entry name" value="ARAC-FAMILY TRANSCRIPTIONAL REGULATOR"/>
    <property type="match status" value="1"/>
</dbReference>
<dbReference type="OrthoDB" id="247151at2"/>
<evidence type="ECO:0000256" key="3">
    <source>
        <dbReference type="ARBA" id="ARBA00023163"/>
    </source>
</evidence>
<evidence type="ECO:0000259" key="4">
    <source>
        <dbReference type="PROSITE" id="PS01124"/>
    </source>
</evidence>
<dbReference type="PANTHER" id="PTHR43280:SF2">
    <property type="entry name" value="HTH-TYPE TRANSCRIPTIONAL REGULATOR EXSA"/>
    <property type="match status" value="1"/>
</dbReference>
<dbReference type="Pfam" id="PF12833">
    <property type="entry name" value="HTH_18"/>
    <property type="match status" value="1"/>
</dbReference>
<dbReference type="InterPro" id="IPR018060">
    <property type="entry name" value="HTH_AraC"/>
</dbReference>
<dbReference type="Proteomes" id="UP000184251">
    <property type="component" value="Unassembled WGS sequence"/>
</dbReference>
<dbReference type="STRING" id="1120975.SAMN02746064_01166"/>
<dbReference type="SUPFAM" id="SSF46689">
    <property type="entry name" value="Homeodomain-like"/>
    <property type="match status" value="1"/>
</dbReference>
<evidence type="ECO:0000313" key="6">
    <source>
        <dbReference type="Proteomes" id="UP000184251"/>
    </source>
</evidence>
<name>A0A1M4W4C9_9FIRM</name>
<accession>A0A1M4W4C9</accession>
<dbReference type="PROSITE" id="PS01124">
    <property type="entry name" value="HTH_ARAC_FAMILY_2"/>
    <property type="match status" value="1"/>
</dbReference>
<keyword evidence="6" id="KW-1185">Reference proteome</keyword>
<evidence type="ECO:0000313" key="5">
    <source>
        <dbReference type="EMBL" id="SHE76154.1"/>
    </source>
</evidence>
<dbReference type="InterPro" id="IPR018062">
    <property type="entry name" value="HTH_AraC-typ_CS"/>
</dbReference>
<keyword evidence="2 5" id="KW-0238">DNA-binding</keyword>
<proteinExistence type="predicted"/>
<feature type="domain" description="HTH araC/xylS-type" evidence="4">
    <location>
        <begin position="308"/>
        <end position="406"/>
    </location>
</feature>
<dbReference type="InterPro" id="IPR009057">
    <property type="entry name" value="Homeodomain-like_sf"/>
</dbReference>
<dbReference type="RefSeq" id="WP_073270144.1">
    <property type="nucleotide sequence ID" value="NZ_FQTU01000006.1"/>
</dbReference>
<dbReference type="EMBL" id="FQTU01000006">
    <property type="protein sequence ID" value="SHE76154.1"/>
    <property type="molecule type" value="Genomic_DNA"/>
</dbReference>
<dbReference type="GO" id="GO:0003700">
    <property type="term" value="F:DNA-binding transcription factor activity"/>
    <property type="evidence" value="ECO:0007669"/>
    <property type="project" value="InterPro"/>
</dbReference>
<evidence type="ECO:0000256" key="2">
    <source>
        <dbReference type="ARBA" id="ARBA00023125"/>
    </source>
</evidence>
<protein>
    <submittedName>
        <fullName evidence="5">AraC-type DNA-binding protein</fullName>
    </submittedName>
</protein>
<keyword evidence="3" id="KW-0804">Transcription</keyword>
<dbReference type="InterPro" id="IPR020449">
    <property type="entry name" value="Tscrpt_reg_AraC-type_HTH"/>
</dbReference>
<dbReference type="SMART" id="SM00342">
    <property type="entry name" value="HTH_ARAC"/>
    <property type="match status" value="1"/>
</dbReference>
<gene>
    <name evidence="5" type="ORF">SAMN02746064_01166</name>
</gene>
<dbReference type="PRINTS" id="PR00032">
    <property type="entry name" value="HTHARAC"/>
</dbReference>
<dbReference type="PROSITE" id="PS00041">
    <property type="entry name" value="HTH_ARAC_FAMILY_1"/>
    <property type="match status" value="1"/>
</dbReference>
<keyword evidence="1" id="KW-0805">Transcription regulation</keyword>
<dbReference type="Gene3D" id="1.10.10.60">
    <property type="entry name" value="Homeodomain-like"/>
    <property type="match status" value="2"/>
</dbReference>
<dbReference type="AlphaFoldDB" id="A0A1M4W4C9"/>
<reference evidence="5 6" key="1">
    <citation type="submission" date="2016-11" db="EMBL/GenBank/DDBJ databases">
        <authorList>
            <person name="Jaros S."/>
            <person name="Januszkiewicz K."/>
            <person name="Wedrychowicz H."/>
        </authorList>
    </citation>
    <scope>NUCLEOTIDE SEQUENCE [LARGE SCALE GENOMIC DNA]</scope>
    <source>
        <strain evidence="5 6">DSM 14828</strain>
    </source>
</reference>